<evidence type="ECO:0000256" key="2">
    <source>
        <dbReference type="SAM" id="Phobius"/>
    </source>
</evidence>
<feature type="transmembrane region" description="Helical" evidence="2">
    <location>
        <begin position="498"/>
        <end position="517"/>
    </location>
</feature>
<dbReference type="PANTHER" id="PTHR30282">
    <property type="entry name" value="P-AMINOBENZOYL GLUTAMATE TRANSPORTER"/>
    <property type="match status" value="1"/>
</dbReference>
<dbReference type="AlphaFoldDB" id="A0A426PXX7"/>
<dbReference type="InterPro" id="IPR004697">
    <property type="entry name" value="AbgT"/>
</dbReference>
<sequence>MTKDSRESRPARPSGFLGVVERVGNVLPDPFWLFVILGGVVLVLSWIGSVAGLSADDPQSGKTIHIENLLSSNGLSRIVTETVTNYTSFPPLGLIITVMLGVAVAEHSGLISAVVRAMVARVGPRTLTFAVALAGVTGSVASDAVYVILIPLGAMSFRALGRSPIVGAMVAFAASSAGFNASLVLNVTDVLLGGISTSAAQLVDPDYAVSPLANYFFVVVSSFILAGIITAVTELFVDRKAHELVDHDLISYEEVSIANAPGNTAGSGDSAGSGDGGETGDGADGAESGASRDKARDTAERDKTREDLHADLALDRTEVRGLAATGVAALILAAVYAALLTIPGSPLRGPGGSIMDSPLISDVAVPIAIGFFLLGLVYGAVTGTVRSASDLPEMMARGIRTLLPMLVLFFAISQFLAWFQWSNIGSWLAVRGSELLQSWHLPTVLLFAGFVLLVTVLNLLITSGSAQWALMAPVIVPMMMYLGVSPEATQMLYRIGDSPTNIITPMSPYFALALTFLQRYYRPAGVGTLMSLAIPFSVSMLVGWFIAFVVWWALGIPLGPGSPMSYPA</sequence>
<feature type="transmembrane region" description="Helical" evidence="2">
    <location>
        <begin position="441"/>
        <end position="461"/>
    </location>
</feature>
<feature type="transmembrane region" description="Helical" evidence="2">
    <location>
        <begin position="31"/>
        <end position="53"/>
    </location>
</feature>
<reference evidence="3 4" key="1">
    <citation type="submission" date="2018-01" db="EMBL/GenBank/DDBJ databases">
        <title>Twenty Corynebacterium bovis Genomes.</title>
        <authorList>
            <person name="Gulvik C.A."/>
        </authorList>
    </citation>
    <scope>NUCLEOTIDE SEQUENCE [LARGE SCALE GENOMIC DNA]</scope>
    <source>
        <strain evidence="3 4">F6900</strain>
    </source>
</reference>
<feature type="transmembrane region" description="Helical" evidence="2">
    <location>
        <begin position="363"/>
        <end position="381"/>
    </location>
</feature>
<evidence type="ECO:0000313" key="4">
    <source>
        <dbReference type="Proteomes" id="UP000276526"/>
    </source>
</evidence>
<evidence type="ECO:0000313" key="3">
    <source>
        <dbReference type="EMBL" id="RRO86179.1"/>
    </source>
</evidence>
<dbReference type="RefSeq" id="WP_125207266.1">
    <property type="nucleotide sequence ID" value="NZ_PQNK01000012.1"/>
</dbReference>
<feature type="transmembrane region" description="Helical" evidence="2">
    <location>
        <begin position="529"/>
        <end position="554"/>
    </location>
</feature>
<proteinExistence type="predicted"/>
<feature type="region of interest" description="Disordered" evidence="1">
    <location>
        <begin position="261"/>
        <end position="304"/>
    </location>
</feature>
<accession>A0A426PXX7</accession>
<feature type="compositionally biased region" description="Basic and acidic residues" evidence="1">
    <location>
        <begin position="290"/>
        <end position="304"/>
    </location>
</feature>
<dbReference type="Proteomes" id="UP000276526">
    <property type="component" value="Unassembled WGS sequence"/>
</dbReference>
<feature type="transmembrane region" description="Helical" evidence="2">
    <location>
        <begin position="215"/>
        <end position="237"/>
    </location>
</feature>
<keyword evidence="2" id="KW-0472">Membrane</keyword>
<dbReference type="EMBL" id="PQNK01000012">
    <property type="protein sequence ID" value="RRO86179.1"/>
    <property type="molecule type" value="Genomic_DNA"/>
</dbReference>
<feature type="transmembrane region" description="Helical" evidence="2">
    <location>
        <begin position="92"/>
        <end position="115"/>
    </location>
</feature>
<feature type="transmembrane region" description="Helical" evidence="2">
    <location>
        <begin position="402"/>
        <end position="421"/>
    </location>
</feature>
<keyword evidence="2" id="KW-0812">Transmembrane</keyword>
<name>A0A426PXX7_9CORY</name>
<dbReference type="Pfam" id="PF03806">
    <property type="entry name" value="ABG_transport"/>
    <property type="match status" value="2"/>
</dbReference>
<comment type="caution">
    <text evidence="3">The sequence shown here is derived from an EMBL/GenBank/DDBJ whole genome shotgun (WGS) entry which is preliminary data.</text>
</comment>
<feature type="compositionally biased region" description="Gly residues" evidence="1">
    <location>
        <begin position="269"/>
        <end position="283"/>
    </location>
</feature>
<organism evidence="3 4">
    <name type="scientific">Corynebacterium bovis</name>
    <dbReference type="NCBI Taxonomy" id="36808"/>
    <lineage>
        <taxon>Bacteria</taxon>
        <taxon>Bacillati</taxon>
        <taxon>Actinomycetota</taxon>
        <taxon>Actinomycetes</taxon>
        <taxon>Mycobacteriales</taxon>
        <taxon>Corynebacteriaceae</taxon>
        <taxon>Corynebacterium</taxon>
    </lineage>
</organism>
<feature type="transmembrane region" description="Helical" evidence="2">
    <location>
        <begin position="127"/>
        <end position="153"/>
    </location>
</feature>
<dbReference type="GO" id="GO:1902604">
    <property type="term" value="P:p-aminobenzoyl-glutamate transmembrane transport"/>
    <property type="evidence" value="ECO:0007669"/>
    <property type="project" value="InterPro"/>
</dbReference>
<feature type="transmembrane region" description="Helical" evidence="2">
    <location>
        <begin position="468"/>
        <end position="486"/>
    </location>
</feature>
<dbReference type="GO" id="GO:0015558">
    <property type="term" value="F:secondary active p-aminobenzoyl-glutamate transmembrane transporter activity"/>
    <property type="evidence" value="ECO:0007669"/>
    <property type="project" value="InterPro"/>
</dbReference>
<keyword evidence="2" id="KW-1133">Transmembrane helix</keyword>
<gene>
    <name evidence="3" type="ORF">CXF48_08065</name>
</gene>
<evidence type="ECO:0000256" key="1">
    <source>
        <dbReference type="SAM" id="MobiDB-lite"/>
    </source>
</evidence>
<feature type="transmembrane region" description="Helical" evidence="2">
    <location>
        <begin position="322"/>
        <end position="343"/>
    </location>
</feature>
<protein>
    <submittedName>
        <fullName evidence="3">p-aminobenzoyl-glutamate transporter</fullName>
    </submittedName>
</protein>
<dbReference type="PANTHER" id="PTHR30282:SF0">
    <property type="entry name" value="P-AMINOBENZOYL-GLUTAMATE TRANSPORT PROTEIN"/>
    <property type="match status" value="1"/>
</dbReference>